<feature type="transmembrane region" description="Helical" evidence="5">
    <location>
        <begin position="27"/>
        <end position="46"/>
    </location>
</feature>
<feature type="transmembrane region" description="Helical" evidence="5">
    <location>
        <begin position="324"/>
        <end position="346"/>
    </location>
</feature>
<evidence type="ECO:0000313" key="8">
    <source>
        <dbReference type="Proteomes" id="UP000230790"/>
    </source>
</evidence>
<keyword evidence="3 5" id="KW-1133">Transmembrane helix</keyword>
<feature type="transmembrane region" description="Helical" evidence="5">
    <location>
        <begin position="236"/>
        <end position="257"/>
    </location>
</feature>
<dbReference type="GO" id="GO:0022857">
    <property type="term" value="F:transmembrane transporter activity"/>
    <property type="evidence" value="ECO:0007669"/>
    <property type="project" value="InterPro"/>
</dbReference>
<feature type="transmembrane region" description="Helical" evidence="5">
    <location>
        <begin position="186"/>
        <end position="204"/>
    </location>
</feature>
<feature type="transmembrane region" description="Helical" evidence="5">
    <location>
        <begin position="299"/>
        <end position="318"/>
    </location>
</feature>
<comment type="caution">
    <text evidence="7">The sequence shown here is derived from an EMBL/GenBank/DDBJ whole genome shotgun (WGS) entry which is preliminary data.</text>
</comment>
<name>A0A2M8QGV9_9CHLR</name>
<evidence type="ECO:0000256" key="3">
    <source>
        <dbReference type="ARBA" id="ARBA00022989"/>
    </source>
</evidence>
<evidence type="ECO:0000256" key="4">
    <source>
        <dbReference type="ARBA" id="ARBA00023136"/>
    </source>
</evidence>
<reference evidence="7 8" key="1">
    <citation type="submission" date="2017-11" db="EMBL/GenBank/DDBJ databases">
        <title>Evolution of Phototrophy in the Chloroflexi Phylum Driven by Horizontal Gene Transfer.</title>
        <authorList>
            <person name="Ward L.M."/>
            <person name="Hemp J."/>
            <person name="Shih P.M."/>
            <person name="Mcglynn S.E."/>
            <person name="Fischer W."/>
        </authorList>
    </citation>
    <scope>NUCLEOTIDE SEQUENCE [LARGE SCALE GENOMIC DNA]</scope>
    <source>
        <strain evidence="7">JP3_7</strain>
    </source>
</reference>
<proteinExistence type="predicted"/>
<keyword evidence="2 5" id="KW-0812">Transmembrane</keyword>
<gene>
    <name evidence="7" type="ORF">CUN48_00105</name>
</gene>
<dbReference type="InterPro" id="IPR020846">
    <property type="entry name" value="MFS_dom"/>
</dbReference>
<evidence type="ECO:0000256" key="2">
    <source>
        <dbReference type="ARBA" id="ARBA00022692"/>
    </source>
</evidence>
<feature type="transmembrane region" description="Helical" evidence="5">
    <location>
        <begin position="358"/>
        <end position="380"/>
    </location>
</feature>
<keyword evidence="4 5" id="KW-0472">Membrane</keyword>
<evidence type="ECO:0000256" key="1">
    <source>
        <dbReference type="ARBA" id="ARBA00004651"/>
    </source>
</evidence>
<dbReference type="GO" id="GO:0005886">
    <property type="term" value="C:plasma membrane"/>
    <property type="evidence" value="ECO:0007669"/>
    <property type="project" value="UniProtKB-SubCell"/>
</dbReference>
<dbReference type="InterPro" id="IPR011701">
    <property type="entry name" value="MFS"/>
</dbReference>
<dbReference type="Gene3D" id="1.20.1250.20">
    <property type="entry name" value="MFS general substrate transporter like domains"/>
    <property type="match status" value="1"/>
</dbReference>
<accession>A0A2M8QGV9</accession>
<protein>
    <recommendedName>
        <fullName evidence="6">Major facilitator superfamily (MFS) profile domain-containing protein</fullName>
    </recommendedName>
</protein>
<feature type="transmembrane region" description="Helical" evidence="5">
    <location>
        <begin position="159"/>
        <end position="180"/>
    </location>
</feature>
<dbReference type="InterPro" id="IPR052528">
    <property type="entry name" value="Sugar_transport-like"/>
</dbReference>
<feature type="transmembrane region" description="Helical" evidence="5">
    <location>
        <begin position="94"/>
        <end position="113"/>
    </location>
</feature>
<feature type="transmembrane region" description="Helical" evidence="5">
    <location>
        <begin position="119"/>
        <end position="138"/>
    </location>
</feature>
<dbReference type="SUPFAM" id="SSF103473">
    <property type="entry name" value="MFS general substrate transporter"/>
    <property type="match status" value="1"/>
</dbReference>
<evidence type="ECO:0000256" key="5">
    <source>
        <dbReference type="SAM" id="Phobius"/>
    </source>
</evidence>
<dbReference type="AlphaFoldDB" id="A0A2M8QGV9"/>
<evidence type="ECO:0000259" key="6">
    <source>
        <dbReference type="PROSITE" id="PS50850"/>
    </source>
</evidence>
<dbReference type="PROSITE" id="PS50850">
    <property type="entry name" value="MFS"/>
    <property type="match status" value="1"/>
</dbReference>
<dbReference type="Proteomes" id="UP000230790">
    <property type="component" value="Unassembled WGS sequence"/>
</dbReference>
<dbReference type="Pfam" id="PF07690">
    <property type="entry name" value="MFS_1"/>
    <property type="match status" value="1"/>
</dbReference>
<dbReference type="EMBL" id="PGTN01000001">
    <property type="protein sequence ID" value="PJF49053.1"/>
    <property type="molecule type" value="Genomic_DNA"/>
</dbReference>
<comment type="subcellular location">
    <subcellularLocation>
        <location evidence="1">Cell membrane</location>
        <topology evidence="1">Multi-pass membrane protein</topology>
    </subcellularLocation>
</comment>
<feature type="transmembrane region" description="Helical" evidence="5">
    <location>
        <begin position="58"/>
        <end position="82"/>
    </location>
</feature>
<dbReference type="InterPro" id="IPR036259">
    <property type="entry name" value="MFS_trans_sf"/>
</dbReference>
<feature type="domain" description="Major facilitator superfamily (MFS) profile" evidence="6">
    <location>
        <begin position="186"/>
        <end position="410"/>
    </location>
</feature>
<organism evidence="7 8">
    <name type="scientific">Candidatus Thermofonsia Clade 3 bacterium</name>
    <dbReference type="NCBI Taxonomy" id="2364212"/>
    <lineage>
        <taxon>Bacteria</taxon>
        <taxon>Bacillati</taxon>
        <taxon>Chloroflexota</taxon>
        <taxon>Candidatus Thermofontia</taxon>
        <taxon>Candidatus Thermofonsia Clade 3</taxon>
    </lineage>
</organism>
<feature type="transmembrane region" description="Helical" evidence="5">
    <location>
        <begin position="386"/>
        <end position="408"/>
    </location>
</feature>
<feature type="transmembrane region" description="Helical" evidence="5">
    <location>
        <begin position="269"/>
        <end position="287"/>
    </location>
</feature>
<sequence>MNAAQASQPVIALVPLSHKDALRNERLNAVEVLLATPFIVVVTQYVPVLVTRLGASPLLLGLLTSGAALMLTVASALGPAWLRRVPDWPRNISIPLLLWRSVLAWVPLLLFLPAFQAEAIVIVVVALNFVAGFSNYTFTAFLSRMTLPDRLARLVSNRWTMLGIGMAVFTVILAAILDAFPRPVNYVIVCALSLAMSLVGFFVLRQVRPLPLDAQAAMRPRARLRDLLAHPPARDYLLITLLAHTAVNAPGPLITLQMVRVLKATDVDFGWYLAVFWVSLAVFGLFVPQWTERFGNVRVFAAACAGLGLQMGILALAPALPMTWIAGFIGGAASVMLQVTAYGLMVQCAPPERFEGYVGAYTAVVNFAVFVGPLVMSAMVAAGLPVAAGLLIAAVARAGAGALSLRLVTE</sequence>
<dbReference type="PANTHER" id="PTHR23526">
    <property type="entry name" value="INTEGRAL MEMBRANE TRANSPORT PROTEIN-RELATED"/>
    <property type="match status" value="1"/>
</dbReference>
<dbReference type="PANTHER" id="PTHR23526:SF2">
    <property type="entry name" value="MAJOR FACILITATOR SUPERFAMILY (MFS) PROFILE DOMAIN-CONTAINING PROTEIN"/>
    <property type="match status" value="1"/>
</dbReference>
<evidence type="ECO:0000313" key="7">
    <source>
        <dbReference type="EMBL" id="PJF49053.1"/>
    </source>
</evidence>